<feature type="binding site" evidence="2">
    <location>
        <begin position="210"/>
        <end position="217"/>
    </location>
    <ligand>
        <name>ATP</name>
        <dbReference type="ChEBI" id="CHEBI:30616"/>
    </ligand>
</feature>
<comment type="caution">
    <text evidence="5">The sequence shown here is derived from an EMBL/GenBank/DDBJ whole genome shotgun (WGS) entry which is preliminary data.</text>
</comment>
<dbReference type="PANTHER" id="PTHR13504">
    <property type="entry name" value="FIDO DOMAIN-CONTAINING PROTEIN DDB_G0283145"/>
    <property type="match status" value="1"/>
</dbReference>
<dbReference type="EMBL" id="SUKA01000003">
    <property type="protein sequence ID" value="TJY66083.1"/>
    <property type="molecule type" value="Genomic_DNA"/>
</dbReference>
<evidence type="ECO:0000256" key="1">
    <source>
        <dbReference type="PIRSR" id="PIRSR640198-1"/>
    </source>
</evidence>
<dbReference type="PANTHER" id="PTHR13504:SF33">
    <property type="entry name" value="FIC FAMILY PROTEIN"/>
    <property type="match status" value="1"/>
</dbReference>
<feature type="domain" description="Fido" evidence="4">
    <location>
        <begin position="113"/>
        <end position="269"/>
    </location>
</feature>
<name>A0A4U0H336_9SPHI</name>
<sequence length="366" mass="41807">MMYIWQYQDWPNFTYSLTELPPISVKFAQEMGEINGIVSVLDDNLKIETLLEILIAEAIKTSEIEGEYMSREDVMSSIKRNLGLKDNTIVRDKRVAGIAELMTFVRQSYNKDLTVQMILDWHSSLMNAFPKVSAGKWREGTEPMQVISGAYGKEIVHYEAPPSSDVSIQMNMFVSWFQEQAIPAKDHVTKALVKSAITHLYFESIHPFEDGNGRIGRALAEYALSNTLQIPLLLSISKVIEKNKQQYYDALKRAQSSLEITDWIIYFTQVILDAQIEAKHIVEFAVNKAKFFDRFKDKLNEREFKAINRMLESGVDGFKGGMTAKKYIAITKTSKATATRDLQHLNELGVFRTTGLGRSVRYELIF</sequence>
<dbReference type="Proteomes" id="UP000309872">
    <property type="component" value="Unassembled WGS sequence"/>
</dbReference>
<evidence type="ECO:0000313" key="5">
    <source>
        <dbReference type="EMBL" id="TJY66083.1"/>
    </source>
</evidence>
<evidence type="ECO:0000313" key="6">
    <source>
        <dbReference type="Proteomes" id="UP000309872"/>
    </source>
</evidence>
<feature type="active site" evidence="1">
    <location>
        <position position="206"/>
    </location>
</feature>
<keyword evidence="2" id="KW-0547">Nucleotide-binding</keyword>
<dbReference type="SUPFAM" id="SSF140931">
    <property type="entry name" value="Fic-like"/>
    <property type="match status" value="1"/>
</dbReference>
<feature type="site" description="Important for autoinhibition of adenylyltransferase activity" evidence="3">
    <location>
        <position position="65"/>
    </location>
</feature>
<dbReference type="AlphaFoldDB" id="A0A4U0H336"/>
<feature type="binding site" evidence="2">
    <location>
        <begin position="247"/>
        <end position="248"/>
    </location>
    <ligand>
        <name>ATP</name>
        <dbReference type="ChEBI" id="CHEBI:30616"/>
    </ligand>
</feature>
<accession>A0A4U0H336</accession>
<dbReference type="GO" id="GO:0005524">
    <property type="term" value="F:ATP binding"/>
    <property type="evidence" value="ECO:0007669"/>
    <property type="project" value="UniProtKB-KW"/>
</dbReference>
<evidence type="ECO:0000259" key="4">
    <source>
        <dbReference type="PROSITE" id="PS51459"/>
    </source>
</evidence>
<dbReference type="PROSITE" id="PS51459">
    <property type="entry name" value="FIDO"/>
    <property type="match status" value="1"/>
</dbReference>
<protein>
    <submittedName>
        <fullName evidence="5">Fic family protein</fullName>
    </submittedName>
</protein>
<dbReference type="InterPro" id="IPR040198">
    <property type="entry name" value="Fido_containing"/>
</dbReference>
<evidence type="ECO:0000256" key="2">
    <source>
        <dbReference type="PIRSR" id="PIRSR640198-2"/>
    </source>
</evidence>
<dbReference type="InterPro" id="IPR036597">
    <property type="entry name" value="Fido-like_dom_sf"/>
</dbReference>
<dbReference type="InterPro" id="IPR025230">
    <property type="entry name" value="DUF4172"/>
</dbReference>
<keyword evidence="6" id="KW-1185">Reference proteome</keyword>
<keyword evidence="2" id="KW-0067">ATP-binding</keyword>
<dbReference type="Gene3D" id="1.10.3290.10">
    <property type="entry name" value="Fido-like domain"/>
    <property type="match status" value="1"/>
</dbReference>
<dbReference type="OrthoDB" id="9814400at2"/>
<organism evidence="5 6">
    <name type="scientific">Sphingobacterium alkalisoli</name>
    <dbReference type="NCBI Taxonomy" id="1874115"/>
    <lineage>
        <taxon>Bacteria</taxon>
        <taxon>Pseudomonadati</taxon>
        <taxon>Bacteroidota</taxon>
        <taxon>Sphingobacteriia</taxon>
        <taxon>Sphingobacteriales</taxon>
        <taxon>Sphingobacteriaceae</taxon>
        <taxon>Sphingobacterium</taxon>
    </lineage>
</organism>
<dbReference type="InterPro" id="IPR036388">
    <property type="entry name" value="WH-like_DNA-bd_sf"/>
</dbReference>
<proteinExistence type="predicted"/>
<dbReference type="InterPro" id="IPR003812">
    <property type="entry name" value="Fido"/>
</dbReference>
<evidence type="ECO:0000256" key="3">
    <source>
        <dbReference type="PIRSR" id="PIRSR640198-3"/>
    </source>
</evidence>
<reference evidence="5 6" key="1">
    <citation type="submission" date="2019-04" db="EMBL/GenBank/DDBJ databases">
        <title>Sphingobacterium olei sp. nov., isolated from oil-contaminated soil.</title>
        <authorList>
            <person name="Liu B."/>
        </authorList>
    </citation>
    <scope>NUCLEOTIDE SEQUENCE [LARGE SCALE GENOMIC DNA]</scope>
    <source>
        <strain evidence="5 6">Y3L14</strain>
    </source>
</reference>
<dbReference type="Gene3D" id="1.10.10.10">
    <property type="entry name" value="Winged helix-like DNA-binding domain superfamily/Winged helix DNA-binding domain"/>
    <property type="match status" value="1"/>
</dbReference>
<gene>
    <name evidence="5" type="ORF">FAZ19_12050</name>
</gene>
<dbReference type="Pfam" id="PF13776">
    <property type="entry name" value="DUF4172"/>
    <property type="match status" value="1"/>
</dbReference>
<dbReference type="Pfam" id="PF02661">
    <property type="entry name" value="Fic"/>
    <property type="match status" value="1"/>
</dbReference>